<dbReference type="OrthoDB" id="2534116at2759"/>
<feature type="region of interest" description="Disordered" evidence="1">
    <location>
        <begin position="1"/>
        <end position="28"/>
    </location>
</feature>
<dbReference type="AlphaFoldDB" id="A0A061BFY6"/>
<proteinExistence type="predicted"/>
<name>A0A061BFY6_RHOTO</name>
<sequence length="528" mass="58326">MPPKPKGLKASAKRAAPTETPAAAGPALNAEKTMPLDEDALTLADLFELRANVLEILYPFPTSLTPGDMDFDRADDARNLLRGILHGCAVLEPFIEEHSAGEYRQDNREGPRSFKEVRKRRQEAGDDKLKALGLEWNGSLTEAHLLFLQGFALHYLGALFEPSDGALKPSAVKNAQGTKKRKVDLREPQTREGWLEAAHERLELLVDGVLDANELHDMYGEDIEEESSRMTLISLMEAEYAHCIVDLADALLAAGRAEDATKLLSSRSSEWKSRPGFIFLLDHPLVSQDDAVLAWLRAYSVWVPLAERHPEEAGGAETLARIMKNLDQIRAVLEQPAGVELPAKKDGEDDDEDEEDDNVREHPWVCMSDESREREPFWRFLMDVVEADCLASQFILLEDAVEAKYRPDAGDEAEEDEDAEVTPLPLDADEVKQAKEASEKALEALRKTIATLASLPSALAHPSAKLAQYRKLEEVLLVSSALINPDEKDALRANEEEVAKVRKEGGLEEVDGEDGDEADGGEAKGEEA</sequence>
<accession>A0A061BFY6</accession>
<feature type="compositionally biased region" description="Low complexity" evidence="1">
    <location>
        <begin position="15"/>
        <end position="27"/>
    </location>
</feature>
<feature type="region of interest" description="Disordered" evidence="1">
    <location>
        <begin position="499"/>
        <end position="528"/>
    </location>
</feature>
<feature type="compositionally biased region" description="Acidic residues" evidence="1">
    <location>
        <begin position="507"/>
        <end position="520"/>
    </location>
</feature>
<gene>
    <name evidence="2" type="ORF">RHTO0S_16e04962g</name>
</gene>
<protein>
    <submittedName>
        <fullName evidence="2">RHTO0S16e04962g1_1</fullName>
    </submittedName>
</protein>
<evidence type="ECO:0000256" key="1">
    <source>
        <dbReference type="SAM" id="MobiDB-lite"/>
    </source>
</evidence>
<organism evidence="2">
    <name type="scientific">Rhodotorula toruloides</name>
    <name type="common">Yeast</name>
    <name type="synonym">Rhodosporidium toruloides</name>
    <dbReference type="NCBI Taxonomy" id="5286"/>
    <lineage>
        <taxon>Eukaryota</taxon>
        <taxon>Fungi</taxon>
        <taxon>Dikarya</taxon>
        <taxon>Basidiomycota</taxon>
        <taxon>Pucciniomycotina</taxon>
        <taxon>Microbotryomycetes</taxon>
        <taxon>Sporidiobolales</taxon>
        <taxon>Sporidiobolaceae</taxon>
        <taxon>Rhodotorula</taxon>
    </lineage>
</organism>
<evidence type="ECO:0000313" key="2">
    <source>
        <dbReference type="EMBL" id="CDR48270.1"/>
    </source>
</evidence>
<dbReference type="EMBL" id="LK052951">
    <property type="protein sequence ID" value="CDR48270.1"/>
    <property type="molecule type" value="Genomic_DNA"/>
</dbReference>
<feature type="region of interest" description="Disordered" evidence="1">
    <location>
        <begin position="337"/>
        <end position="361"/>
    </location>
</feature>
<feature type="compositionally biased region" description="Acidic residues" evidence="1">
    <location>
        <begin position="348"/>
        <end position="358"/>
    </location>
</feature>
<reference evidence="2" key="1">
    <citation type="journal article" date="2014" name="Genome Announc.">
        <title>Draft genome sequence of Rhodosporidium toruloides CECT1137, an oleaginous yeast of biotechnological interest.</title>
        <authorList>
            <person name="Morin N."/>
            <person name="Calcas X."/>
            <person name="Devillers H."/>
            <person name="Durrens P."/>
            <person name="Sherman D.J."/>
            <person name="Nicaud J.-M."/>
            <person name="Neuveglise C."/>
        </authorList>
    </citation>
    <scope>NUCLEOTIDE SEQUENCE</scope>
    <source>
        <strain evidence="2">CECT1137</strain>
    </source>
</reference>